<dbReference type="EMBL" id="BSOS01000132">
    <property type="protein sequence ID" value="GLR69089.1"/>
    <property type="molecule type" value="Genomic_DNA"/>
</dbReference>
<dbReference type="Proteomes" id="UP001156641">
    <property type="component" value="Unassembled WGS sequence"/>
</dbReference>
<sequence length="127" mass="14685">MQDWCYLELADLEAETEADANHNQWTRGLLIRRHIADSELAFFSTWCQVGTTIETLVAVEGHRWSIEDSFEAAKNELGFDHNETRSWHGWHRHVSLVMLAFAMIAAIRHRANQPTSKKQCTSLQHII</sequence>
<dbReference type="PANTHER" id="PTHR33627">
    <property type="entry name" value="TRANSPOSASE"/>
    <property type="match status" value="1"/>
</dbReference>
<organism evidence="1 2">
    <name type="scientific">Acidocella aquatica</name>
    <dbReference type="NCBI Taxonomy" id="1922313"/>
    <lineage>
        <taxon>Bacteria</taxon>
        <taxon>Pseudomonadati</taxon>
        <taxon>Pseudomonadota</taxon>
        <taxon>Alphaproteobacteria</taxon>
        <taxon>Acetobacterales</taxon>
        <taxon>Acidocellaceae</taxon>
        <taxon>Acidocella</taxon>
    </lineage>
</organism>
<evidence type="ECO:0000313" key="1">
    <source>
        <dbReference type="EMBL" id="GLR69089.1"/>
    </source>
</evidence>
<evidence type="ECO:0008006" key="3">
    <source>
        <dbReference type="Google" id="ProtNLM"/>
    </source>
</evidence>
<keyword evidence="2" id="KW-1185">Reference proteome</keyword>
<dbReference type="InterPro" id="IPR012337">
    <property type="entry name" value="RNaseH-like_sf"/>
</dbReference>
<accession>A0ABQ6AG52</accession>
<gene>
    <name evidence="1" type="ORF">GCM10010909_37780</name>
</gene>
<comment type="caution">
    <text evidence="1">The sequence shown here is derived from an EMBL/GenBank/DDBJ whole genome shotgun (WGS) entry which is preliminary data.</text>
</comment>
<reference evidence="2" key="1">
    <citation type="journal article" date="2019" name="Int. J. Syst. Evol. Microbiol.">
        <title>The Global Catalogue of Microorganisms (GCM) 10K type strain sequencing project: providing services to taxonomists for standard genome sequencing and annotation.</title>
        <authorList>
            <consortium name="The Broad Institute Genomics Platform"/>
            <consortium name="The Broad Institute Genome Sequencing Center for Infectious Disease"/>
            <person name="Wu L."/>
            <person name="Ma J."/>
        </authorList>
    </citation>
    <scope>NUCLEOTIDE SEQUENCE [LARGE SCALE GENOMIC DNA]</scope>
    <source>
        <strain evidence="2">NBRC 112502</strain>
    </source>
</reference>
<dbReference type="PANTHER" id="PTHR33627:SF1">
    <property type="entry name" value="TRANSPOSASE"/>
    <property type="match status" value="1"/>
</dbReference>
<proteinExistence type="predicted"/>
<dbReference type="SUPFAM" id="SSF53098">
    <property type="entry name" value="Ribonuclease H-like"/>
    <property type="match status" value="1"/>
</dbReference>
<evidence type="ECO:0000313" key="2">
    <source>
        <dbReference type="Proteomes" id="UP001156641"/>
    </source>
</evidence>
<protein>
    <recommendedName>
        <fullName evidence="3">Transposase IS4-like domain-containing protein</fullName>
    </recommendedName>
</protein>
<name>A0ABQ6AG52_9PROT</name>
<dbReference type="InterPro" id="IPR039365">
    <property type="entry name" value="IS701-like"/>
</dbReference>